<feature type="transmembrane region" description="Helical" evidence="12">
    <location>
        <begin position="127"/>
        <end position="150"/>
    </location>
</feature>
<gene>
    <name evidence="13" type="ORF">BC6307_13745</name>
</gene>
<dbReference type="RefSeq" id="WP_066420200.1">
    <property type="nucleotide sequence ID" value="NZ_CP018866.1"/>
</dbReference>
<name>A0A223KSF7_9BACI</name>
<feature type="transmembrane region" description="Helical" evidence="12">
    <location>
        <begin position="66"/>
        <end position="88"/>
    </location>
</feature>
<organism evidence="13 14">
    <name type="scientific">Sutcliffiella cohnii</name>
    <dbReference type="NCBI Taxonomy" id="33932"/>
    <lineage>
        <taxon>Bacteria</taxon>
        <taxon>Bacillati</taxon>
        <taxon>Bacillota</taxon>
        <taxon>Bacilli</taxon>
        <taxon>Bacillales</taxon>
        <taxon>Bacillaceae</taxon>
        <taxon>Sutcliffiella</taxon>
    </lineage>
</organism>
<keyword evidence="5 11" id="KW-0645">Protease</keyword>
<evidence type="ECO:0000256" key="1">
    <source>
        <dbReference type="ARBA" id="ARBA00004651"/>
    </source>
</evidence>
<evidence type="ECO:0000313" key="14">
    <source>
        <dbReference type="Proteomes" id="UP000215224"/>
    </source>
</evidence>
<dbReference type="GO" id="GO:0008233">
    <property type="term" value="F:peptidase activity"/>
    <property type="evidence" value="ECO:0007669"/>
    <property type="project" value="UniProtKB-KW"/>
</dbReference>
<accession>A0A223KSF7</accession>
<keyword evidence="4 11" id="KW-1003">Cell membrane</keyword>
<keyword evidence="7 11" id="KW-0378">Hydrolase</keyword>
<evidence type="ECO:0000256" key="5">
    <source>
        <dbReference type="ARBA" id="ARBA00022670"/>
    </source>
</evidence>
<evidence type="ECO:0000256" key="10">
    <source>
        <dbReference type="ARBA" id="ARBA00030345"/>
    </source>
</evidence>
<keyword evidence="14" id="KW-1185">Reference proteome</keyword>
<proteinExistence type="inferred from homology"/>
<dbReference type="GO" id="GO:0006508">
    <property type="term" value="P:proteolysis"/>
    <property type="evidence" value="ECO:0007669"/>
    <property type="project" value="UniProtKB-KW"/>
</dbReference>
<evidence type="ECO:0000256" key="4">
    <source>
        <dbReference type="ARBA" id="ARBA00022475"/>
    </source>
</evidence>
<evidence type="ECO:0000256" key="12">
    <source>
        <dbReference type="SAM" id="Phobius"/>
    </source>
</evidence>
<keyword evidence="6 12" id="KW-0812">Transmembrane</keyword>
<dbReference type="Pfam" id="PF13367">
    <property type="entry name" value="PrsW-protease"/>
    <property type="match status" value="1"/>
</dbReference>
<dbReference type="EMBL" id="CP018866">
    <property type="protein sequence ID" value="AST92274.1"/>
    <property type="molecule type" value="Genomic_DNA"/>
</dbReference>
<comment type="function">
    <text evidence="11">Involved in the degradation of specific anti-sigma factors.</text>
</comment>
<protein>
    <recommendedName>
        <fullName evidence="3 11">Protease PrsW</fullName>
        <ecNumber evidence="11">3.4.-.-</ecNumber>
    </recommendedName>
    <alternativeName>
        <fullName evidence="10 11">Protease responsible for activating sigma-W</fullName>
    </alternativeName>
</protein>
<dbReference type="Proteomes" id="UP000215224">
    <property type="component" value="Chromosome"/>
</dbReference>
<dbReference type="AlphaFoldDB" id="A0A223KSF7"/>
<dbReference type="NCBIfam" id="NF033739">
    <property type="entry name" value="intramemb_PrsW"/>
    <property type="match status" value="1"/>
</dbReference>
<dbReference type="InterPro" id="IPR023596">
    <property type="entry name" value="Peptidase_PrsW_arch/bac"/>
</dbReference>
<dbReference type="PANTHER" id="PTHR36844">
    <property type="entry name" value="PROTEASE PRSW"/>
    <property type="match status" value="1"/>
</dbReference>
<evidence type="ECO:0000256" key="9">
    <source>
        <dbReference type="ARBA" id="ARBA00023136"/>
    </source>
</evidence>
<keyword evidence="9 11" id="KW-0472">Membrane</keyword>
<comment type="similarity">
    <text evidence="2 11">Belongs to the protease PrsW family.</text>
</comment>
<dbReference type="PANTHER" id="PTHR36844:SF1">
    <property type="entry name" value="PROTEASE PRSW"/>
    <property type="match status" value="1"/>
</dbReference>
<feature type="transmembrane region" description="Helical" evidence="12">
    <location>
        <begin position="100"/>
        <end position="121"/>
    </location>
</feature>
<dbReference type="EC" id="3.4.-.-" evidence="11"/>
<feature type="transmembrane region" description="Helical" evidence="12">
    <location>
        <begin position="33"/>
        <end position="54"/>
    </location>
</feature>
<dbReference type="GO" id="GO:0005886">
    <property type="term" value="C:plasma membrane"/>
    <property type="evidence" value="ECO:0007669"/>
    <property type="project" value="UniProtKB-SubCell"/>
</dbReference>
<sequence>MIAIISAGFAPGIALLTYFYLKDRFQTEPISNVIKLFFVGAILVFPLMFIQYVISIEIEITSSIIQAFFVTAMLEEFFKWFFIIYIIYHHIHFDEHYDGIIYGMALSLGFATAENILYLLANGIEFALGRALLPVSSHALFGIIMGYYLGCAKFAIEKKRTIVYLALALFIPIVLHGLYDYILMSGKQWGFYMLPFMIFLWWLGLKKVRVARKSYTI</sequence>
<keyword evidence="8 12" id="KW-1133">Transmembrane helix</keyword>
<evidence type="ECO:0000256" key="11">
    <source>
        <dbReference type="PIRNR" id="PIRNR016933"/>
    </source>
</evidence>
<reference evidence="13 14" key="1">
    <citation type="submission" date="2016-12" db="EMBL/GenBank/DDBJ databases">
        <title>The whole genome sequencing and assembly of Bacillus cohnii DSM 6307T strain.</title>
        <authorList>
            <person name="Lee Y.-J."/>
            <person name="Yi H."/>
            <person name="Bahn Y.-S."/>
            <person name="Kim J.F."/>
            <person name="Lee D.-W."/>
        </authorList>
    </citation>
    <scope>NUCLEOTIDE SEQUENCE [LARGE SCALE GENOMIC DNA]</scope>
    <source>
        <strain evidence="13 14">DSM 6307</strain>
    </source>
</reference>
<dbReference type="STRING" id="1314751.GCA_001591425_04116"/>
<dbReference type="PIRSF" id="PIRSF016933">
    <property type="entry name" value="PrsW"/>
    <property type="match status" value="1"/>
</dbReference>
<dbReference type="KEGG" id="bcoh:BC6307_13745"/>
<evidence type="ECO:0000256" key="6">
    <source>
        <dbReference type="ARBA" id="ARBA00022692"/>
    </source>
</evidence>
<evidence type="ECO:0000256" key="2">
    <source>
        <dbReference type="ARBA" id="ARBA00009165"/>
    </source>
</evidence>
<evidence type="ECO:0000256" key="7">
    <source>
        <dbReference type="ARBA" id="ARBA00022801"/>
    </source>
</evidence>
<evidence type="ECO:0000256" key="3">
    <source>
        <dbReference type="ARBA" id="ARBA00018997"/>
    </source>
</evidence>
<evidence type="ECO:0000256" key="8">
    <source>
        <dbReference type="ARBA" id="ARBA00022989"/>
    </source>
</evidence>
<feature type="transmembrane region" description="Helical" evidence="12">
    <location>
        <begin position="6"/>
        <end position="21"/>
    </location>
</feature>
<feature type="transmembrane region" description="Helical" evidence="12">
    <location>
        <begin position="162"/>
        <end position="183"/>
    </location>
</feature>
<evidence type="ECO:0000313" key="13">
    <source>
        <dbReference type="EMBL" id="AST92274.1"/>
    </source>
</evidence>
<feature type="transmembrane region" description="Helical" evidence="12">
    <location>
        <begin position="189"/>
        <end position="205"/>
    </location>
</feature>
<comment type="subcellular location">
    <subcellularLocation>
        <location evidence="1">Cell membrane</location>
        <topology evidence="1">Multi-pass membrane protein</topology>
    </subcellularLocation>
</comment>
<dbReference type="InterPro" id="IPR026898">
    <property type="entry name" value="PrsW"/>
</dbReference>